<dbReference type="InterPro" id="IPR036865">
    <property type="entry name" value="CRAL-TRIO_dom_sf"/>
</dbReference>
<protein>
    <recommendedName>
        <fullName evidence="1">CRAL-TRIO domain-containing protein</fullName>
    </recommendedName>
</protein>
<dbReference type="EMBL" id="JARGEI010000022">
    <property type="protein sequence ID" value="KAJ8711045.1"/>
    <property type="molecule type" value="Genomic_DNA"/>
</dbReference>
<organism evidence="2 3">
    <name type="scientific">Mythimna separata</name>
    <name type="common">Oriental armyworm</name>
    <name type="synonym">Pseudaletia separata</name>
    <dbReference type="NCBI Taxonomy" id="271217"/>
    <lineage>
        <taxon>Eukaryota</taxon>
        <taxon>Metazoa</taxon>
        <taxon>Ecdysozoa</taxon>
        <taxon>Arthropoda</taxon>
        <taxon>Hexapoda</taxon>
        <taxon>Insecta</taxon>
        <taxon>Pterygota</taxon>
        <taxon>Neoptera</taxon>
        <taxon>Endopterygota</taxon>
        <taxon>Lepidoptera</taxon>
        <taxon>Glossata</taxon>
        <taxon>Ditrysia</taxon>
        <taxon>Noctuoidea</taxon>
        <taxon>Noctuidae</taxon>
        <taxon>Noctuinae</taxon>
        <taxon>Hadenini</taxon>
        <taxon>Mythimna</taxon>
    </lineage>
</organism>
<sequence length="313" mass="36543">MESIPENRLLKLPPGAVENIRKIYNLDKTERLEEAIKILEEWIQKQDHIIKKDFSKHYLETTLISCKGSVEKSKKQIDRLCTMKTLIPKFFSKVNAKVELQHVLDITWLIPLPTVTEDYYRILMIKFNNKEFTTETFLQYFQYSIILSEYFKAHDYVNGFVIIYDYSNFNLIELMTKLNTVELQQFATIVIEGYCARLKGIHILTDSIGIDLLVKTVKLLVSEKIGNRIHVQATLEDLHKAVPKEILPAEYGGNERSIEKLHAEWRAELSSEEHVEYMKVMNKACSDETKRYEGKFNEEYMGLPGSFRCLSVD</sequence>
<dbReference type="InterPro" id="IPR036273">
    <property type="entry name" value="CRAL/TRIO_N_dom_sf"/>
</dbReference>
<dbReference type="AlphaFoldDB" id="A0AAD8DMQ0"/>
<dbReference type="GO" id="GO:1902936">
    <property type="term" value="F:phosphatidylinositol bisphosphate binding"/>
    <property type="evidence" value="ECO:0007669"/>
    <property type="project" value="TreeGrafter"/>
</dbReference>
<dbReference type="Gene3D" id="3.40.525.10">
    <property type="entry name" value="CRAL-TRIO lipid binding domain"/>
    <property type="match status" value="1"/>
</dbReference>
<comment type="caution">
    <text evidence="2">The sequence shown here is derived from an EMBL/GenBank/DDBJ whole genome shotgun (WGS) entry which is preliminary data.</text>
</comment>
<dbReference type="Gene3D" id="1.20.5.1200">
    <property type="entry name" value="Alpha-tocopherol transfer"/>
    <property type="match status" value="1"/>
</dbReference>
<dbReference type="Pfam" id="PF00650">
    <property type="entry name" value="CRAL_TRIO"/>
    <property type="match status" value="1"/>
</dbReference>
<reference evidence="2" key="1">
    <citation type="submission" date="2023-03" db="EMBL/GenBank/DDBJ databases">
        <title>Chromosome-level genomes of two armyworms, Mythimna separata and Mythimna loreyi, provide insights into the biosynthesis and reception of sex pheromones.</title>
        <authorList>
            <person name="Zhao H."/>
        </authorList>
    </citation>
    <scope>NUCLEOTIDE SEQUENCE</scope>
    <source>
        <strain evidence="2">BeijingLab</strain>
        <tissue evidence="2">Pupa</tissue>
    </source>
</reference>
<dbReference type="SUPFAM" id="SSF52087">
    <property type="entry name" value="CRAL/TRIO domain"/>
    <property type="match status" value="1"/>
</dbReference>
<name>A0AAD8DMQ0_MYTSE</name>
<evidence type="ECO:0000259" key="1">
    <source>
        <dbReference type="PROSITE" id="PS50191"/>
    </source>
</evidence>
<proteinExistence type="predicted"/>
<accession>A0AAD8DMQ0</accession>
<gene>
    <name evidence="2" type="ORF">PYW07_008287</name>
</gene>
<dbReference type="PANTHER" id="PTHR10174">
    <property type="entry name" value="ALPHA-TOCOPHEROL TRANSFER PROTEIN-RELATED"/>
    <property type="match status" value="1"/>
</dbReference>
<dbReference type="PROSITE" id="PS50191">
    <property type="entry name" value="CRAL_TRIO"/>
    <property type="match status" value="1"/>
</dbReference>
<dbReference type="PRINTS" id="PR00180">
    <property type="entry name" value="CRETINALDHBP"/>
</dbReference>
<dbReference type="CDD" id="cd00170">
    <property type="entry name" value="SEC14"/>
    <property type="match status" value="1"/>
</dbReference>
<evidence type="ECO:0000313" key="2">
    <source>
        <dbReference type="EMBL" id="KAJ8711045.1"/>
    </source>
</evidence>
<dbReference type="PANTHER" id="PTHR10174:SF222">
    <property type="entry name" value="GH10083P-RELATED"/>
    <property type="match status" value="1"/>
</dbReference>
<dbReference type="SUPFAM" id="SSF46938">
    <property type="entry name" value="CRAL/TRIO N-terminal domain"/>
    <property type="match status" value="1"/>
</dbReference>
<evidence type="ECO:0000313" key="3">
    <source>
        <dbReference type="Proteomes" id="UP001231518"/>
    </source>
</evidence>
<dbReference type="InterPro" id="IPR001251">
    <property type="entry name" value="CRAL-TRIO_dom"/>
</dbReference>
<dbReference type="Proteomes" id="UP001231518">
    <property type="component" value="Chromosome 21"/>
</dbReference>
<feature type="domain" description="CRAL-TRIO" evidence="1">
    <location>
        <begin position="119"/>
        <end position="259"/>
    </location>
</feature>
<keyword evidence="3" id="KW-1185">Reference proteome</keyword>
<dbReference type="GO" id="GO:0016020">
    <property type="term" value="C:membrane"/>
    <property type="evidence" value="ECO:0007669"/>
    <property type="project" value="TreeGrafter"/>
</dbReference>